<dbReference type="STRING" id="1801743.A2824_03660"/>
<accession>A0A1F6VK88</accession>
<sequence length="188" mass="21409">MLFAAISLFFVFINPYYKEVQDLGGQENSYQEAIANSRELEKINRALQDRYQSIGSDDVKKLSVLLPDYVNNVQVAIEIEQIGLAAGRGMTLKNVKYEVPKPETEGRALSREQALLAKKNYGIFELSFSTEGSYGNFISFLKDLEQSLRVIDIESISFASTDILSMQGTPRDIYKYDFKVKTYWLKSN</sequence>
<comment type="caution">
    <text evidence="1">The sequence shown here is derived from an EMBL/GenBank/DDBJ whole genome shotgun (WGS) entry which is preliminary data.</text>
</comment>
<proteinExistence type="predicted"/>
<protein>
    <recommendedName>
        <fullName evidence="3">Pilus assembly protein PilO</fullName>
    </recommendedName>
</protein>
<dbReference type="InterPro" id="IPR014717">
    <property type="entry name" value="Transl_elong_EF1B/ribsomal_bS6"/>
</dbReference>
<evidence type="ECO:0008006" key="3">
    <source>
        <dbReference type="Google" id="ProtNLM"/>
    </source>
</evidence>
<dbReference type="AlphaFoldDB" id="A0A1F6VK88"/>
<evidence type="ECO:0000313" key="2">
    <source>
        <dbReference type="Proteomes" id="UP000178059"/>
    </source>
</evidence>
<dbReference type="EMBL" id="MFTT01000014">
    <property type="protein sequence ID" value="OGI70032.1"/>
    <property type="molecule type" value="Genomic_DNA"/>
</dbReference>
<organism evidence="1 2">
    <name type="scientific">Candidatus Nomurabacteria bacterium RIFCSPHIGHO2_01_FULL_42_16</name>
    <dbReference type="NCBI Taxonomy" id="1801743"/>
    <lineage>
        <taxon>Bacteria</taxon>
        <taxon>Candidatus Nomuraibacteriota</taxon>
    </lineage>
</organism>
<gene>
    <name evidence="1" type="ORF">A2824_03660</name>
</gene>
<dbReference type="Proteomes" id="UP000178059">
    <property type="component" value="Unassembled WGS sequence"/>
</dbReference>
<reference evidence="1 2" key="1">
    <citation type="journal article" date="2016" name="Nat. Commun.">
        <title>Thousands of microbial genomes shed light on interconnected biogeochemical processes in an aquifer system.</title>
        <authorList>
            <person name="Anantharaman K."/>
            <person name="Brown C.T."/>
            <person name="Hug L.A."/>
            <person name="Sharon I."/>
            <person name="Castelle C.J."/>
            <person name="Probst A.J."/>
            <person name="Thomas B.C."/>
            <person name="Singh A."/>
            <person name="Wilkins M.J."/>
            <person name="Karaoz U."/>
            <person name="Brodie E.L."/>
            <person name="Williams K.H."/>
            <person name="Hubbard S.S."/>
            <person name="Banfield J.F."/>
        </authorList>
    </citation>
    <scope>NUCLEOTIDE SEQUENCE [LARGE SCALE GENOMIC DNA]</scope>
</reference>
<name>A0A1F6VK88_9BACT</name>
<evidence type="ECO:0000313" key="1">
    <source>
        <dbReference type="EMBL" id="OGI70032.1"/>
    </source>
</evidence>
<dbReference type="Gene3D" id="3.30.70.60">
    <property type="match status" value="1"/>
</dbReference>